<dbReference type="AlphaFoldDB" id="A0A9X2CQM6"/>
<dbReference type="SUPFAM" id="SSF53335">
    <property type="entry name" value="S-adenosyl-L-methionine-dependent methyltransferases"/>
    <property type="match status" value="1"/>
</dbReference>
<sequence length="209" mass="24044">MNDFWEKSFQKNRKMWGEAPSESAVIVANDFMQQGYKEILIPGCGYGRNAKPFVDLNMNVTGIEISQTAIDIASKVVLDSFNIFKANVMDMPFDEKKYEGIFCYSLLHLLGLEERLNLINKCYSQLTRGGTMIFVTLSINDYQYGKGKEISKNRFLSRHNVELYFHNATTIDEEFSEFGLIGAKEIFEPIKNSKMRNHQSLWMVTCKKG</sequence>
<gene>
    <name evidence="2" type="ORF">L1967_16615</name>
</gene>
<dbReference type="Pfam" id="PF08241">
    <property type="entry name" value="Methyltransf_11"/>
    <property type="match status" value="1"/>
</dbReference>
<dbReference type="CDD" id="cd02440">
    <property type="entry name" value="AdoMet_MTases"/>
    <property type="match status" value="1"/>
</dbReference>
<name>A0A9X2CQM6_9FLAO</name>
<dbReference type="EMBL" id="JAKHSK010000029">
    <property type="protein sequence ID" value="MCL6219917.1"/>
    <property type="molecule type" value="Genomic_DNA"/>
</dbReference>
<dbReference type="InterPro" id="IPR013216">
    <property type="entry name" value="Methyltransf_11"/>
</dbReference>
<dbReference type="Proteomes" id="UP001139521">
    <property type="component" value="Unassembled WGS sequence"/>
</dbReference>
<evidence type="ECO:0000313" key="2">
    <source>
        <dbReference type="EMBL" id="MCL6219917.1"/>
    </source>
</evidence>
<dbReference type="InterPro" id="IPR029063">
    <property type="entry name" value="SAM-dependent_MTases_sf"/>
</dbReference>
<dbReference type="GO" id="GO:0008757">
    <property type="term" value="F:S-adenosylmethionine-dependent methyltransferase activity"/>
    <property type="evidence" value="ECO:0007669"/>
    <property type="project" value="InterPro"/>
</dbReference>
<keyword evidence="3" id="KW-1185">Reference proteome</keyword>
<dbReference type="GO" id="GO:0032259">
    <property type="term" value="P:methylation"/>
    <property type="evidence" value="ECO:0007669"/>
    <property type="project" value="UniProtKB-KW"/>
</dbReference>
<keyword evidence="2" id="KW-0489">Methyltransferase</keyword>
<accession>A0A9X2CQM6</accession>
<feature type="domain" description="Methyltransferase type 11" evidence="1">
    <location>
        <begin position="42"/>
        <end position="134"/>
    </location>
</feature>
<organism evidence="2 3">
    <name type="scientific">Zunongwangia pacifica</name>
    <dbReference type="NCBI Taxonomy" id="2911062"/>
    <lineage>
        <taxon>Bacteria</taxon>
        <taxon>Pseudomonadati</taxon>
        <taxon>Bacteroidota</taxon>
        <taxon>Flavobacteriia</taxon>
        <taxon>Flavobacteriales</taxon>
        <taxon>Flavobacteriaceae</taxon>
        <taxon>Zunongwangia</taxon>
    </lineage>
</organism>
<comment type="caution">
    <text evidence="2">The sequence shown here is derived from an EMBL/GenBank/DDBJ whole genome shotgun (WGS) entry which is preliminary data.</text>
</comment>
<keyword evidence="2" id="KW-0808">Transferase</keyword>
<evidence type="ECO:0000313" key="3">
    <source>
        <dbReference type="Proteomes" id="UP001139521"/>
    </source>
</evidence>
<dbReference type="RefSeq" id="WP_249602628.1">
    <property type="nucleotide sequence ID" value="NZ_JAKHSK010000029.1"/>
</dbReference>
<evidence type="ECO:0000259" key="1">
    <source>
        <dbReference type="Pfam" id="PF08241"/>
    </source>
</evidence>
<dbReference type="PANTHER" id="PTHR43861">
    <property type="entry name" value="TRANS-ACONITATE 2-METHYLTRANSFERASE-RELATED"/>
    <property type="match status" value="1"/>
</dbReference>
<proteinExistence type="predicted"/>
<dbReference type="Gene3D" id="3.40.50.150">
    <property type="entry name" value="Vaccinia Virus protein VP39"/>
    <property type="match status" value="1"/>
</dbReference>
<reference evidence="2" key="1">
    <citation type="submission" date="2022-01" db="EMBL/GenBank/DDBJ databases">
        <title>Genome sequencing of Zunongwangia sp. M21534 genome.</title>
        <authorList>
            <person name="Chen Y."/>
            <person name="Dong C."/>
            <person name="Shao Z."/>
        </authorList>
    </citation>
    <scope>NUCLEOTIDE SEQUENCE</scope>
    <source>
        <strain evidence="2">MCCC M21534</strain>
    </source>
</reference>
<protein>
    <submittedName>
        <fullName evidence="2">Class I SAM-dependent methyltransferase</fullName>
    </submittedName>
</protein>